<organism evidence="1">
    <name type="scientific">Arion vulgaris</name>
    <dbReference type="NCBI Taxonomy" id="1028688"/>
    <lineage>
        <taxon>Eukaryota</taxon>
        <taxon>Metazoa</taxon>
        <taxon>Spiralia</taxon>
        <taxon>Lophotrochozoa</taxon>
        <taxon>Mollusca</taxon>
        <taxon>Gastropoda</taxon>
        <taxon>Heterobranchia</taxon>
        <taxon>Euthyneura</taxon>
        <taxon>Panpulmonata</taxon>
        <taxon>Eupulmonata</taxon>
        <taxon>Stylommatophora</taxon>
        <taxon>Helicina</taxon>
        <taxon>Arionoidea</taxon>
        <taxon>Arionidae</taxon>
        <taxon>Arion</taxon>
    </lineage>
</organism>
<name>A0A0B6YX79_9EUPU</name>
<dbReference type="EMBL" id="HACG01013887">
    <property type="protein sequence ID" value="CEK60752.1"/>
    <property type="molecule type" value="Transcribed_RNA"/>
</dbReference>
<reference evidence="1" key="1">
    <citation type="submission" date="2014-12" db="EMBL/GenBank/DDBJ databases">
        <title>Insight into the proteome of Arion vulgaris.</title>
        <authorList>
            <person name="Aradska J."/>
            <person name="Bulat T."/>
            <person name="Smidak R."/>
            <person name="Sarate P."/>
            <person name="Gangsoo J."/>
            <person name="Sialana F."/>
            <person name="Bilban M."/>
            <person name="Lubec G."/>
        </authorList>
    </citation>
    <scope>NUCLEOTIDE SEQUENCE</scope>
    <source>
        <tissue evidence="1">Skin</tissue>
    </source>
</reference>
<sequence length="85" mass="9824">QASAHMTCLRQSAVKHRIPSHSRMDIHCKQNTHDEHNEGAVIEKLIGNHDPRKKLDMVLGMYEEYQRAPSFSIDNRQADQRETGE</sequence>
<evidence type="ECO:0000313" key="1">
    <source>
        <dbReference type="EMBL" id="CEK60752.1"/>
    </source>
</evidence>
<protein>
    <submittedName>
        <fullName evidence="1">Uncharacterized protein</fullName>
    </submittedName>
</protein>
<gene>
    <name evidence="1" type="primary">ORF40297</name>
</gene>
<accession>A0A0B6YX79</accession>
<proteinExistence type="predicted"/>
<feature type="non-terminal residue" evidence="1">
    <location>
        <position position="1"/>
    </location>
</feature>
<dbReference type="AlphaFoldDB" id="A0A0B6YX79"/>